<dbReference type="RefSeq" id="XP_040695645.1">
    <property type="nucleotide sequence ID" value="XM_040853215.1"/>
</dbReference>
<dbReference type="GeneID" id="63769288"/>
<organism evidence="2 3">
    <name type="scientific">Aspergillus sydowii CBS 593.65</name>
    <dbReference type="NCBI Taxonomy" id="1036612"/>
    <lineage>
        <taxon>Eukaryota</taxon>
        <taxon>Fungi</taxon>
        <taxon>Dikarya</taxon>
        <taxon>Ascomycota</taxon>
        <taxon>Pezizomycotina</taxon>
        <taxon>Eurotiomycetes</taxon>
        <taxon>Eurotiomycetidae</taxon>
        <taxon>Eurotiales</taxon>
        <taxon>Aspergillaceae</taxon>
        <taxon>Aspergillus</taxon>
        <taxon>Aspergillus subgen. Nidulantes</taxon>
    </lineage>
</organism>
<feature type="region of interest" description="Disordered" evidence="1">
    <location>
        <begin position="1"/>
        <end position="44"/>
    </location>
</feature>
<evidence type="ECO:0000313" key="2">
    <source>
        <dbReference type="EMBL" id="OJJ51839.1"/>
    </source>
</evidence>
<sequence length="136" mass="14917">MSSISYLRRSQSTGSEPETESTTDFSSESSYNPSESSGDRDFVVSDGTLSRRSFSDYSAEDGISNNADDISIESVNPHIHRLRPIKVLAKRSASRNGQAATQYLVLWYSWEDTDRIAGPIERGVPTGQSVGRSPHA</sequence>
<dbReference type="EMBL" id="KV878669">
    <property type="protein sequence ID" value="OJJ51839.1"/>
    <property type="molecule type" value="Genomic_DNA"/>
</dbReference>
<name>A0A1L9SXG4_9EURO</name>
<gene>
    <name evidence="2" type="ORF">ASPSYDRAFT_96135</name>
</gene>
<evidence type="ECO:0000256" key="1">
    <source>
        <dbReference type="SAM" id="MobiDB-lite"/>
    </source>
</evidence>
<reference evidence="3" key="1">
    <citation type="journal article" date="2017" name="Genome Biol.">
        <title>Comparative genomics reveals high biological diversity and specific adaptations in the industrially and medically important fungal genus Aspergillus.</title>
        <authorList>
            <person name="de Vries R.P."/>
            <person name="Riley R."/>
            <person name="Wiebenga A."/>
            <person name="Aguilar-Osorio G."/>
            <person name="Amillis S."/>
            <person name="Uchima C.A."/>
            <person name="Anderluh G."/>
            <person name="Asadollahi M."/>
            <person name="Askin M."/>
            <person name="Barry K."/>
            <person name="Battaglia E."/>
            <person name="Bayram O."/>
            <person name="Benocci T."/>
            <person name="Braus-Stromeyer S.A."/>
            <person name="Caldana C."/>
            <person name="Canovas D."/>
            <person name="Cerqueira G.C."/>
            <person name="Chen F."/>
            <person name="Chen W."/>
            <person name="Choi C."/>
            <person name="Clum A."/>
            <person name="Dos Santos R.A."/>
            <person name="Damasio A.R."/>
            <person name="Diallinas G."/>
            <person name="Emri T."/>
            <person name="Fekete E."/>
            <person name="Flipphi M."/>
            <person name="Freyberg S."/>
            <person name="Gallo A."/>
            <person name="Gournas C."/>
            <person name="Habgood R."/>
            <person name="Hainaut M."/>
            <person name="Harispe M.L."/>
            <person name="Henrissat B."/>
            <person name="Hilden K.S."/>
            <person name="Hope R."/>
            <person name="Hossain A."/>
            <person name="Karabika E."/>
            <person name="Karaffa L."/>
            <person name="Karanyi Z."/>
            <person name="Krasevec N."/>
            <person name="Kuo A."/>
            <person name="Kusch H."/>
            <person name="LaButti K."/>
            <person name="Lagendijk E.L."/>
            <person name="Lapidus A."/>
            <person name="Levasseur A."/>
            <person name="Lindquist E."/>
            <person name="Lipzen A."/>
            <person name="Logrieco A.F."/>
            <person name="MacCabe A."/>
            <person name="Maekelae M.R."/>
            <person name="Malavazi I."/>
            <person name="Melin P."/>
            <person name="Meyer V."/>
            <person name="Mielnichuk N."/>
            <person name="Miskei M."/>
            <person name="Molnar A.P."/>
            <person name="Mule G."/>
            <person name="Ngan C.Y."/>
            <person name="Orejas M."/>
            <person name="Orosz E."/>
            <person name="Ouedraogo J.P."/>
            <person name="Overkamp K.M."/>
            <person name="Park H.-S."/>
            <person name="Perrone G."/>
            <person name="Piumi F."/>
            <person name="Punt P.J."/>
            <person name="Ram A.F."/>
            <person name="Ramon A."/>
            <person name="Rauscher S."/>
            <person name="Record E."/>
            <person name="Riano-Pachon D.M."/>
            <person name="Robert V."/>
            <person name="Roehrig J."/>
            <person name="Ruller R."/>
            <person name="Salamov A."/>
            <person name="Salih N.S."/>
            <person name="Samson R.A."/>
            <person name="Sandor E."/>
            <person name="Sanguinetti M."/>
            <person name="Schuetze T."/>
            <person name="Sepcic K."/>
            <person name="Shelest E."/>
            <person name="Sherlock G."/>
            <person name="Sophianopoulou V."/>
            <person name="Squina F.M."/>
            <person name="Sun H."/>
            <person name="Susca A."/>
            <person name="Todd R.B."/>
            <person name="Tsang A."/>
            <person name="Unkles S.E."/>
            <person name="van de Wiele N."/>
            <person name="van Rossen-Uffink D."/>
            <person name="Oliveira J.V."/>
            <person name="Vesth T.C."/>
            <person name="Visser J."/>
            <person name="Yu J.-H."/>
            <person name="Zhou M."/>
            <person name="Andersen M.R."/>
            <person name="Archer D.B."/>
            <person name="Baker S.E."/>
            <person name="Benoit I."/>
            <person name="Brakhage A.A."/>
            <person name="Braus G.H."/>
            <person name="Fischer R."/>
            <person name="Frisvad J.C."/>
            <person name="Goldman G.H."/>
            <person name="Houbraken J."/>
            <person name="Oakley B."/>
            <person name="Pocsi I."/>
            <person name="Scazzocchio C."/>
            <person name="Seiboth B."/>
            <person name="vanKuyk P.A."/>
            <person name="Wortman J."/>
            <person name="Dyer P.S."/>
            <person name="Grigoriev I.V."/>
        </authorList>
    </citation>
    <scope>NUCLEOTIDE SEQUENCE [LARGE SCALE GENOMIC DNA]</scope>
    <source>
        <strain evidence="3">CBS 593.65</strain>
    </source>
</reference>
<feature type="compositionally biased region" description="Low complexity" evidence="1">
    <location>
        <begin position="10"/>
        <end position="36"/>
    </location>
</feature>
<dbReference type="STRING" id="1036612.A0A1L9SXG4"/>
<dbReference type="VEuPathDB" id="FungiDB:ASPSYDRAFT_96135"/>
<dbReference type="OrthoDB" id="4281241at2759"/>
<keyword evidence="3" id="KW-1185">Reference proteome</keyword>
<dbReference type="AlphaFoldDB" id="A0A1L9SXG4"/>
<protein>
    <submittedName>
        <fullName evidence="2">Uncharacterized protein</fullName>
    </submittedName>
</protein>
<evidence type="ECO:0000313" key="3">
    <source>
        <dbReference type="Proteomes" id="UP000184356"/>
    </source>
</evidence>
<proteinExistence type="predicted"/>
<accession>A0A1L9SXG4</accession>
<dbReference type="Proteomes" id="UP000184356">
    <property type="component" value="Unassembled WGS sequence"/>
</dbReference>